<sequence>MSRKSKPAAPEPKPQRAKPTYFAGRDGLGAYSADPAAFPPSRVIYYNDDFVMINDMYPKSSVHTLILPRDFSKNVIHPFDAFEDPQFLAQVKEEVKKAKGIVAEELRRRYGKFSAAERPRIEAMEADDPPEKLPEGRDWMKDVITGIHAHPSMTHLHVHVMSRDMVSECMKHRRHYESFNTAFLVDLDSFPLAKDDPRRHPGRNGILDQDLKCWRCGKNFDHKFSRLRKHLDEEFESWKRE</sequence>
<keyword evidence="2" id="KW-1185">Reference proteome</keyword>
<reference evidence="1" key="1">
    <citation type="submission" date="2024-02" db="EMBL/GenBank/DDBJ databases">
        <title>Metagenome Assembled Genome of Zalaria obscura JY119.</title>
        <authorList>
            <person name="Vighnesh L."/>
            <person name="Jagadeeshwari U."/>
            <person name="Venkata Ramana C."/>
            <person name="Sasikala C."/>
        </authorList>
    </citation>
    <scope>NUCLEOTIDE SEQUENCE</scope>
    <source>
        <strain evidence="1">JY119</strain>
    </source>
</reference>
<evidence type="ECO:0000313" key="1">
    <source>
        <dbReference type="EMBL" id="KAK8219945.1"/>
    </source>
</evidence>
<proteinExistence type="predicted"/>
<protein>
    <submittedName>
        <fullName evidence="1">Aprataxin-like protein</fullName>
    </submittedName>
</protein>
<evidence type="ECO:0000313" key="2">
    <source>
        <dbReference type="Proteomes" id="UP001320706"/>
    </source>
</evidence>
<dbReference type="EMBL" id="JAMKPW020000002">
    <property type="protein sequence ID" value="KAK8219945.1"/>
    <property type="molecule type" value="Genomic_DNA"/>
</dbReference>
<gene>
    <name evidence="1" type="primary">HNT3</name>
    <name evidence="1" type="ORF">M8818_000360</name>
</gene>
<organism evidence="1 2">
    <name type="scientific">Zalaria obscura</name>
    <dbReference type="NCBI Taxonomy" id="2024903"/>
    <lineage>
        <taxon>Eukaryota</taxon>
        <taxon>Fungi</taxon>
        <taxon>Dikarya</taxon>
        <taxon>Ascomycota</taxon>
        <taxon>Pezizomycotina</taxon>
        <taxon>Dothideomycetes</taxon>
        <taxon>Dothideomycetidae</taxon>
        <taxon>Dothideales</taxon>
        <taxon>Zalariaceae</taxon>
        <taxon>Zalaria</taxon>
    </lineage>
</organism>
<comment type="caution">
    <text evidence="1">The sequence shown here is derived from an EMBL/GenBank/DDBJ whole genome shotgun (WGS) entry which is preliminary data.</text>
</comment>
<name>A0ACC3SN58_9PEZI</name>
<dbReference type="Proteomes" id="UP001320706">
    <property type="component" value="Unassembled WGS sequence"/>
</dbReference>
<accession>A0ACC3SN58</accession>